<protein>
    <submittedName>
        <fullName evidence="1">Uncharacterized protein</fullName>
    </submittedName>
</protein>
<accession>Q2STQ5</accession>
<reference evidence="1 2" key="1">
    <citation type="journal article" date="2005" name="BMC Genomics">
        <title>Bacterial genome adaptation to niches: divergence of the potential virulence genes in three Burkholderia species of different survival strategies.</title>
        <authorList>
            <person name="Kim H.S."/>
            <person name="Schell M.A."/>
            <person name="Yu Y."/>
            <person name="Ulrich R.L."/>
            <person name="Sarria S.H."/>
            <person name="Nierman W.C."/>
            <person name="DeShazer D."/>
        </authorList>
    </citation>
    <scope>NUCLEOTIDE SEQUENCE [LARGE SCALE GENOMIC DNA]</scope>
    <source>
        <strain evidence="2">ATCC 700388 / DSM 13276 / CCUG 48851 / CIP 106301 / E264</strain>
    </source>
</reference>
<sequence>MLAPAKASQVSTDMMVSVRDHAGRKSLVIHGGGWLVKRFFFND</sequence>
<keyword evidence="2" id="KW-1185">Reference proteome</keyword>
<dbReference type="EMBL" id="CP000086">
    <property type="protein sequence ID" value="ABC39438.1"/>
    <property type="molecule type" value="Genomic_DNA"/>
</dbReference>
<evidence type="ECO:0000313" key="2">
    <source>
        <dbReference type="Proteomes" id="UP000001930"/>
    </source>
</evidence>
<gene>
    <name evidence="1" type="ordered locus">BTH_I3200</name>
</gene>
<dbReference type="Proteomes" id="UP000001930">
    <property type="component" value="Chromosome I"/>
</dbReference>
<proteinExistence type="predicted"/>
<dbReference type="HOGENOM" id="CLU_3230900_0_0_4"/>
<dbReference type="KEGG" id="bte:BTH_I3200"/>
<dbReference type="AlphaFoldDB" id="Q2STQ5"/>
<organism evidence="1 2">
    <name type="scientific">Burkholderia thailandensis (strain ATCC 700388 / DSM 13276 / CCUG 48851 / CIP 106301 / E264)</name>
    <dbReference type="NCBI Taxonomy" id="271848"/>
    <lineage>
        <taxon>Bacteria</taxon>
        <taxon>Pseudomonadati</taxon>
        <taxon>Pseudomonadota</taxon>
        <taxon>Betaproteobacteria</taxon>
        <taxon>Burkholderiales</taxon>
        <taxon>Burkholderiaceae</taxon>
        <taxon>Burkholderia</taxon>
        <taxon>pseudomallei group</taxon>
    </lineage>
</organism>
<name>Q2STQ5_BURTA</name>
<evidence type="ECO:0000313" key="1">
    <source>
        <dbReference type="EMBL" id="ABC39438.1"/>
    </source>
</evidence>